<dbReference type="AlphaFoldDB" id="A0A699GXH5"/>
<sequence length="191" mass="21923">MGESLFRQFRGDKIRIRGTMLEELVQQPIEEYITELGMQIRVKQNRSSVTIAVVLDEDELLFLAGDHANTFDADVDEQPVRDMTQNDDNNFQADECDAFDSDIDGTYCSDHLHGQPFLRWGNTSISWSLACIGNGYSRKRQKQGQKQQNQTQNGKDRKRQSRSKPKSQKSKPEVNKSQPRESQSQPRQSRG</sequence>
<organism evidence="2">
    <name type="scientific">Tanacetum cinerariifolium</name>
    <name type="common">Dalmatian daisy</name>
    <name type="synonym">Chrysanthemum cinerariifolium</name>
    <dbReference type="NCBI Taxonomy" id="118510"/>
    <lineage>
        <taxon>Eukaryota</taxon>
        <taxon>Viridiplantae</taxon>
        <taxon>Streptophyta</taxon>
        <taxon>Embryophyta</taxon>
        <taxon>Tracheophyta</taxon>
        <taxon>Spermatophyta</taxon>
        <taxon>Magnoliopsida</taxon>
        <taxon>eudicotyledons</taxon>
        <taxon>Gunneridae</taxon>
        <taxon>Pentapetalae</taxon>
        <taxon>asterids</taxon>
        <taxon>campanulids</taxon>
        <taxon>Asterales</taxon>
        <taxon>Asteraceae</taxon>
        <taxon>Asteroideae</taxon>
        <taxon>Anthemideae</taxon>
        <taxon>Anthemidinae</taxon>
        <taxon>Tanacetum</taxon>
    </lineage>
</organism>
<gene>
    <name evidence="2" type="ORF">Tci_232773</name>
</gene>
<feature type="region of interest" description="Disordered" evidence="1">
    <location>
        <begin position="138"/>
        <end position="191"/>
    </location>
</feature>
<evidence type="ECO:0000256" key="1">
    <source>
        <dbReference type="SAM" id="MobiDB-lite"/>
    </source>
</evidence>
<feature type="compositionally biased region" description="Basic residues" evidence="1">
    <location>
        <begin position="156"/>
        <end position="169"/>
    </location>
</feature>
<comment type="caution">
    <text evidence="2">The sequence shown here is derived from an EMBL/GenBank/DDBJ whole genome shotgun (WGS) entry which is preliminary data.</text>
</comment>
<proteinExistence type="predicted"/>
<protein>
    <submittedName>
        <fullName evidence="2">Retrovirus-related Pol polyprotein from transposon TNT 1-94</fullName>
    </submittedName>
</protein>
<accession>A0A699GXH5</accession>
<feature type="compositionally biased region" description="Low complexity" evidence="1">
    <location>
        <begin position="144"/>
        <end position="153"/>
    </location>
</feature>
<reference evidence="2" key="1">
    <citation type="journal article" date="2019" name="Sci. Rep.">
        <title>Draft genome of Tanacetum cinerariifolium, the natural source of mosquito coil.</title>
        <authorList>
            <person name="Yamashiro T."/>
            <person name="Shiraishi A."/>
            <person name="Satake H."/>
            <person name="Nakayama K."/>
        </authorList>
    </citation>
    <scope>NUCLEOTIDE SEQUENCE</scope>
</reference>
<evidence type="ECO:0000313" key="2">
    <source>
        <dbReference type="EMBL" id="GEW60797.1"/>
    </source>
</evidence>
<name>A0A699GXH5_TANCI</name>
<feature type="compositionally biased region" description="Low complexity" evidence="1">
    <location>
        <begin position="180"/>
        <end position="191"/>
    </location>
</feature>
<dbReference type="EMBL" id="BKCJ010065693">
    <property type="protein sequence ID" value="GEW60797.1"/>
    <property type="molecule type" value="Genomic_DNA"/>
</dbReference>